<evidence type="ECO:0000259" key="14">
    <source>
        <dbReference type="PROSITE" id="PS51746"/>
    </source>
</evidence>
<evidence type="ECO:0000256" key="12">
    <source>
        <dbReference type="SAM" id="MobiDB-lite"/>
    </source>
</evidence>
<organism evidence="15 16">
    <name type="scientific">Stackebrandtia nassauensis (strain DSM 44728 / CIP 108903 / NRRL B-16338 / NBRC 102104 / LLR-40K-21)</name>
    <dbReference type="NCBI Taxonomy" id="446470"/>
    <lineage>
        <taxon>Bacteria</taxon>
        <taxon>Bacillati</taxon>
        <taxon>Actinomycetota</taxon>
        <taxon>Actinomycetes</taxon>
        <taxon>Glycomycetales</taxon>
        <taxon>Glycomycetaceae</taxon>
        <taxon>Stackebrandtia</taxon>
    </lineage>
</organism>
<comment type="catalytic activity">
    <reaction evidence="8">
        <text>O-phospho-L-threonyl-[protein] + H2O = L-threonyl-[protein] + phosphate</text>
        <dbReference type="Rhea" id="RHEA:47004"/>
        <dbReference type="Rhea" id="RHEA-COMP:11060"/>
        <dbReference type="Rhea" id="RHEA-COMP:11605"/>
        <dbReference type="ChEBI" id="CHEBI:15377"/>
        <dbReference type="ChEBI" id="CHEBI:30013"/>
        <dbReference type="ChEBI" id="CHEBI:43474"/>
        <dbReference type="ChEBI" id="CHEBI:61977"/>
        <dbReference type="EC" id="3.1.3.16"/>
    </reaction>
</comment>
<dbReference type="GO" id="GO:0004722">
    <property type="term" value="F:protein serine/threonine phosphatase activity"/>
    <property type="evidence" value="ECO:0007669"/>
    <property type="project" value="UniProtKB-EC"/>
</dbReference>
<gene>
    <name evidence="15" type="ordered locus">Snas_6475</name>
</gene>
<keyword evidence="4 15" id="KW-0378">Hydrolase</keyword>
<dbReference type="Gene3D" id="3.60.40.10">
    <property type="entry name" value="PPM-type phosphatase domain"/>
    <property type="match status" value="1"/>
</dbReference>
<dbReference type="STRING" id="446470.Snas_6475"/>
<dbReference type="HOGENOM" id="CLU_025431_0_0_11"/>
<dbReference type="SMART" id="SM00331">
    <property type="entry name" value="PP2C_SIG"/>
    <property type="match status" value="1"/>
</dbReference>
<dbReference type="SUPFAM" id="SSF81606">
    <property type="entry name" value="PP2C-like"/>
    <property type="match status" value="1"/>
</dbReference>
<protein>
    <recommendedName>
        <fullName evidence="9">Serine/threonine protein phosphatase PstP</fullName>
        <ecNumber evidence="2">3.1.3.16</ecNumber>
    </recommendedName>
    <alternativeName>
        <fullName evidence="11">Mycobacterial Ser/Thr phosphatase</fullName>
    </alternativeName>
    <alternativeName>
        <fullName evidence="10">PP2C-family Ser/Thr phosphatase</fullName>
    </alternativeName>
</protein>
<dbReference type="KEGG" id="sna:Snas_6475"/>
<keyword evidence="13" id="KW-0812">Transmembrane</keyword>
<evidence type="ECO:0000256" key="8">
    <source>
        <dbReference type="ARBA" id="ARBA00048336"/>
    </source>
</evidence>
<evidence type="ECO:0000256" key="2">
    <source>
        <dbReference type="ARBA" id="ARBA00013081"/>
    </source>
</evidence>
<dbReference type="PROSITE" id="PS51746">
    <property type="entry name" value="PPM_2"/>
    <property type="match status" value="1"/>
</dbReference>
<evidence type="ECO:0000256" key="4">
    <source>
        <dbReference type="ARBA" id="ARBA00022801"/>
    </source>
</evidence>
<keyword evidence="5" id="KW-0904">Protein phosphatase</keyword>
<evidence type="ECO:0000256" key="10">
    <source>
        <dbReference type="ARBA" id="ARBA00077741"/>
    </source>
</evidence>
<keyword evidence="16" id="KW-1185">Reference proteome</keyword>
<dbReference type="Proteomes" id="UP000000844">
    <property type="component" value="Chromosome"/>
</dbReference>
<accession>D3Q5N0</accession>
<evidence type="ECO:0000256" key="7">
    <source>
        <dbReference type="ARBA" id="ARBA00047761"/>
    </source>
</evidence>
<feature type="region of interest" description="Disordered" evidence="12">
    <location>
        <begin position="252"/>
        <end position="299"/>
    </location>
</feature>
<evidence type="ECO:0000313" key="15">
    <source>
        <dbReference type="EMBL" id="ADD46090.1"/>
    </source>
</evidence>
<evidence type="ECO:0000256" key="11">
    <source>
        <dbReference type="ARBA" id="ARBA00079123"/>
    </source>
</evidence>
<dbReference type="OrthoDB" id="9801841at2"/>
<evidence type="ECO:0000256" key="1">
    <source>
        <dbReference type="ARBA" id="ARBA00001936"/>
    </source>
</evidence>
<evidence type="ECO:0000256" key="3">
    <source>
        <dbReference type="ARBA" id="ARBA00022723"/>
    </source>
</evidence>
<dbReference type="eggNOG" id="COG0631">
    <property type="taxonomic scope" value="Bacteria"/>
</dbReference>
<proteinExistence type="predicted"/>
<keyword evidence="13" id="KW-0472">Membrane</keyword>
<dbReference type="SMART" id="SM00332">
    <property type="entry name" value="PP2Cc"/>
    <property type="match status" value="1"/>
</dbReference>
<dbReference type="Pfam" id="PF13672">
    <property type="entry name" value="PP2C_2"/>
    <property type="match status" value="1"/>
</dbReference>
<keyword evidence="13" id="KW-1133">Transmembrane helix</keyword>
<feature type="domain" description="PPM-type phosphatase" evidence="14">
    <location>
        <begin position="6"/>
        <end position="236"/>
    </location>
</feature>
<evidence type="ECO:0000256" key="6">
    <source>
        <dbReference type="ARBA" id="ARBA00023211"/>
    </source>
</evidence>
<dbReference type="InterPro" id="IPR001932">
    <property type="entry name" value="PPM-type_phosphatase-like_dom"/>
</dbReference>
<keyword evidence="3" id="KW-0479">Metal-binding</keyword>
<dbReference type="GO" id="GO:0046872">
    <property type="term" value="F:metal ion binding"/>
    <property type="evidence" value="ECO:0007669"/>
    <property type="project" value="UniProtKB-KW"/>
</dbReference>
<feature type="region of interest" description="Disordered" evidence="12">
    <location>
        <begin position="400"/>
        <end position="463"/>
    </location>
</feature>
<dbReference type="EMBL" id="CP001778">
    <property type="protein sequence ID" value="ADD46090.1"/>
    <property type="molecule type" value="Genomic_DNA"/>
</dbReference>
<sequence>MTLTLRYAAISDRGLIRSGNQDSVYAGPRLIAVADGMGGMAAGDLASNIVIGVLAALDEDVPRGELTAALADSVEEANSRLRETVEEHPHMEGMGTTLTAFLFSGSSLGMVHIGDSRAYRLRQGRLTQVTKDDTYVQMLVDEGQLSADEAETHPQRSLLLRALGSNEVEPTFATLEAVAGDRYLLCSDGLSGVVSDDTIEETLRTIADPHEATDRLVQLALRGGGPDNVTVLVADLVEGGVEESEPIVAGAAAADRGASSADPSTAAARASAATTAPEPEPPAEELYEPAPSAAQTKQMKRHRRRRVKWYVLATVLLLGIVFSGGYLVIQGQYYVGVNDEKHVAVFRGINTELFGVPMSSEEYDSDVSVKDLTPDARDRVESGIQASSRDRAISIMEGITTGESNLLEPCPSPSPSPSETSKSPDKSKSPSPSESDKESSPSETPSQGPSSSLEPGVDCRPTD</sequence>
<evidence type="ECO:0000313" key="16">
    <source>
        <dbReference type="Proteomes" id="UP000000844"/>
    </source>
</evidence>
<dbReference type="CDD" id="cd00143">
    <property type="entry name" value="PP2Cc"/>
    <property type="match status" value="1"/>
</dbReference>
<dbReference type="RefSeq" id="WP_013021661.1">
    <property type="nucleotide sequence ID" value="NC_013947.1"/>
</dbReference>
<evidence type="ECO:0000256" key="13">
    <source>
        <dbReference type="SAM" id="Phobius"/>
    </source>
</evidence>
<reference evidence="15 16" key="1">
    <citation type="journal article" date="2009" name="Stand. Genomic Sci.">
        <title>Complete genome sequence of Stackebrandtia nassauensis type strain (LLR-40K-21).</title>
        <authorList>
            <person name="Munk C."/>
            <person name="Lapidus A."/>
            <person name="Copeland A."/>
            <person name="Jando M."/>
            <person name="Mayilraj S."/>
            <person name="Glavina Del Rio T."/>
            <person name="Nolan M."/>
            <person name="Chen F."/>
            <person name="Lucas S."/>
            <person name="Tice H."/>
            <person name="Cheng J.F."/>
            <person name="Han C."/>
            <person name="Detter J.C."/>
            <person name="Bruce D."/>
            <person name="Goodwin L."/>
            <person name="Chain P."/>
            <person name="Pitluck S."/>
            <person name="Goker M."/>
            <person name="Ovchinikova G."/>
            <person name="Pati A."/>
            <person name="Ivanova N."/>
            <person name="Mavromatis K."/>
            <person name="Chen A."/>
            <person name="Palaniappan K."/>
            <person name="Land M."/>
            <person name="Hauser L."/>
            <person name="Chang Y.J."/>
            <person name="Jeffries C.D."/>
            <person name="Bristow J."/>
            <person name="Eisen J.A."/>
            <person name="Markowitz V."/>
            <person name="Hugenholtz P."/>
            <person name="Kyrpides N.C."/>
            <person name="Klenk H.P."/>
        </authorList>
    </citation>
    <scope>NUCLEOTIDE SEQUENCE [LARGE SCALE GENOMIC DNA]</scope>
    <source>
        <strain evidence="16">DSM 44728 / CIP 108903 / NRRL B-16338 / NBRC 102104 / LLR-40K-21</strain>
    </source>
</reference>
<dbReference type="InterPro" id="IPR036457">
    <property type="entry name" value="PPM-type-like_dom_sf"/>
</dbReference>
<name>D3Q5N0_STANL</name>
<feature type="compositionally biased region" description="Low complexity" evidence="12">
    <location>
        <begin position="252"/>
        <end position="277"/>
    </location>
</feature>
<feature type="compositionally biased region" description="Basic and acidic residues" evidence="12">
    <location>
        <begin position="422"/>
        <end position="440"/>
    </location>
</feature>
<feature type="transmembrane region" description="Helical" evidence="13">
    <location>
        <begin position="309"/>
        <end position="329"/>
    </location>
</feature>
<evidence type="ECO:0000256" key="5">
    <source>
        <dbReference type="ARBA" id="ARBA00022912"/>
    </source>
</evidence>
<dbReference type="EC" id="3.1.3.16" evidence="2"/>
<evidence type="ECO:0000256" key="9">
    <source>
        <dbReference type="ARBA" id="ARBA00071184"/>
    </source>
</evidence>
<dbReference type="AlphaFoldDB" id="D3Q5N0"/>
<comment type="cofactor">
    <cofactor evidence="1">
        <name>Mn(2+)</name>
        <dbReference type="ChEBI" id="CHEBI:29035"/>
    </cofactor>
</comment>
<comment type="catalytic activity">
    <reaction evidence="7">
        <text>O-phospho-L-seryl-[protein] + H2O = L-seryl-[protein] + phosphate</text>
        <dbReference type="Rhea" id="RHEA:20629"/>
        <dbReference type="Rhea" id="RHEA-COMP:9863"/>
        <dbReference type="Rhea" id="RHEA-COMP:11604"/>
        <dbReference type="ChEBI" id="CHEBI:15377"/>
        <dbReference type="ChEBI" id="CHEBI:29999"/>
        <dbReference type="ChEBI" id="CHEBI:43474"/>
        <dbReference type="ChEBI" id="CHEBI:83421"/>
        <dbReference type="EC" id="3.1.3.16"/>
    </reaction>
</comment>
<keyword evidence="6" id="KW-0464">Manganese</keyword>
<dbReference type="FunFam" id="3.60.40.10:FF:000002">
    <property type="entry name" value="Serine/threonine phosphatase stp"/>
    <property type="match status" value="1"/>
</dbReference>